<gene>
    <name evidence="1" type="ORF">KIN20_026654</name>
</gene>
<comment type="caution">
    <text evidence="1">The sequence shown here is derived from an EMBL/GenBank/DDBJ whole genome shotgun (WGS) entry which is preliminary data.</text>
</comment>
<name>A0AAD5QY81_PARTN</name>
<sequence>MYNAEGEFINPYCRLSYAPRPDPLAPEITDFKSLFHDFRNLVHKAHRLTRLIADYLARAVLQRGPAANSAVEMCISAELRTHLMAYA</sequence>
<accession>A0AAD5QY81</accession>
<organism evidence="1 2">
    <name type="scientific">Parelaphostrongylus tenuis</name>
    <name type="common">Meningeal worm</name>
    <dbReference type="NCBI Taxonomy" id="148309"/>
    <lineage>
        <taxon>Eukaryota</taxon>
        <taxon>Metazoa</taxon>
        <taxon>Ecdysozoa</taxon>
        <taxon>Nematoda</taxon>
        <taxon>Chromadorea</taxon>
        <taxon>Rhabditida</taxon>
        <taxon>Rhabditina</taxon>
        <taxon>Rhabditomorpha</taxon>
        <taxon>Strongyloidea</taxon>
        <taxon>Metastrongylidae</taxon>
        <taxon>Parelaphostrongylus</taxon>
    </lineage>
</organism>
<dbReference type="Proteomes" id="UP001196413">
    <property type="component" value="Unassembled WGS sequence"/>
</dbReference>
<dbReference type="EMBL" id="JAHQIW010005455">
    <property type="protein sequence ID" value="KAJ1366070.1"/>
    <property type="molecule type" value="Genomic_DNA"/>
</dbReference>
<dbReference type="AlphaFoldDB" id="A0AAD5QY81"/>
<protein>
    <submittedName>
        <fullName evidence="1">Uncharacterized protein</fullName>
    </submittedName>
</protein>
<evidence type="ECO:0000313" key="1">
    <source>
        <dbReference type="EMBL" id="KAJ1366070.1"/>
    </source>
</evidence>
<evidence type="ECO:0000313" key="2">
    <source>
        <dbReference type="Proteomes" id="UP001196413"/>
    </source>
</evidence>
<reference evidence="1" key="1">
    <citation type="submission" date="2021-06" db="EMBL/GenBank/DDBJ databases">
        <title>Parelaphostrongylus tenuis whole genome reference sequence.</title>
        <authorList>
            <person name="Garwood T.J."/>
            <person name="Larsen P.A."/>
            <person name="Fountain-Jones N.M."/>
            <person name="Garbe J.R."/>
            <person name="Macchietto M.G."/>
            <person name="Kania S.A."/>
            <person name="Gerhold R.W."/>
            <person name="Richards J.E."/>
            <person name="Wolf T.M."/>
        </authorList>
    </citation>
    <scope>NUCLEOTIDE SEQUENCE</scope>
    <source>
        <strain evidence="1">MNPRO001-30</strain>
        <tissue evidence="1">Meninges</tissue>
    </source>
</reference>
<keyword evidence="2" id="KW-1185">Reference proteome</keyword>
<proteinExistence type="predicted"/>